<organism evidence="1">
    <name type="scientific">Limosilactobacillus reuteri</name>
    <name type="common">Lactobacillus reuteri</name>
    <dbReference type="NCBI Taxonomy" id="1598"/>
    <lineage>
        <taxon>Bacteria</taxon>
        <taxon>Bacillati</taxon>
        <taxon>Bacillota</taxon>
        <taxon>Bacilli</taxon>
        <taxon>Lactobacillales</taxon>
        <taxon>Lactobacillaceae</taxon>
        <taxon>Limosilactobacillus</taxon>
    </lineage>
</organism>
<evidence type="ECO:0000313" key="1">
    <source>
        <dbReference type="EMBL" id="CUR39314.1"/>
    </source>
</evidence>
<accession>A0A0U5JN47</accession>
<protein>
    <submittedName>
        <fullName evidence="1">Uncharacterized protein</fullName>
    </submittedName>
</protein>
<gene>
    <name evidence="1" type="ORF">LRLP16767_LR3C6_01281</name>
</gene>
<dbReference type="EMBL" id="LN887428">
    <property type="protein sequence ID" value="CUR39314.1"/>
    <property type="molecule type" value="Genomic_DNA"/>
</dbReference>
<reference evidence="1" key="1">
    <citation type="submission" date="2015-10" db="EMBL/GenBank/DDBJ databases">
        <authorList>
            <person name="Gilbert D.G."/>
        </authorList>
    </citation>
    <scope>NUCLEOTIDE SEQUENCE</scope>
    <source>
        <strain evidence="1">3c6</strain>
    </source>
</reference>
<name>A0A0U5JN47_LIMRT</name>
<sequence length="43" mass="5043">MFSTAPGRHDKIYQRERDSCVVKGNKQVKFIKIQTLILSDNYN</sequence>
<dbReference type="AlphaFoldDB" id="A0A0U5JN47"/>
<proteinExistence type="predicted"/>